<accession>A0A917CST8</accession>
<dbReference type="InterPro" id="IPR052924">
    <property type="entry name" value="OsmC/Ohr_hydroprdx_reductase"/>
</dbReference>
<dbReference type="PANTHER" id="PTHR35368:SF1">
    <property type="entry name" value="HYDROPEROXIDE REDUCTASE"/>
    <property type="match status" value="1"/>
</dbReference>
<dbReference type="InterPro" id="IPR003718">
    <property type="entry name" value="OsmC/Ohr_fam"/>
</dbReference>
<gene>
    <name evidence="1" type="ORF">GCM10010960_20040</name>
</gene>
<dbReference type="EMBL" id="BMFO01000006">
    <property type="protein sequence ID" value="GGF98412.1"/>
    <property type="molecule type" value="Genomic_DNA"/>
</dbReference>
<dbReference type="InterPro" id="IPR015946">
    <property type="entry name" value="KH_dom-like_a/b"/>
</dbReference>
<evidence type="ECO:0000313" key="1">
    <source>
        <dbReference type="EMBL" id="GGF98412.1"/>
    </source>
</evidence>
<dbReference type="Pfam" id="PF02566">
    <property type="entry name" value="OsmC"/>
    <property type="match status" value="1"/>
</dbReference>
<reference evidence="1" key="1">
    <citation type="journal article" date="2014" name="Int. J. Syst. Evol. Microbiol.">
        <title>Complete genome sequence of Corynebacterium casei LMG S-19264T (=DSM 44701T), isolated from a smear-ripened cheese.</title>
        <authorList>
            <consortium name="US DOE Joint Genome Institute (JGI-PGF)"/>
            <person name="Walter F."/>
            <person name="Albersmeier A."/>
            <person name="Kalinowski J."/>
            <person name="Ruckert C."/>
        </authorList>
    </citation>
    <scope>NUCLEOTIDE SEQUENCE</scope>
    <source>
        <strain evidence="1">CGMCC 1.12726</strain>
    </source>
</reference>
<dbReference type="SUPFAM" id="SSF82784">
    <property type="entry name" value="OsmC-like"/>
    <property type="match status" value="1"/>
</dbReference>
<sequence length="139" mass="15541">MEQKSAKMTFDVRSVRIDGHGSRSYCKDAEILLDTDLAGRRDAFNPAELLLAALSACMIKGIERVTPILGFRLRGIEVRIHGVRQDAPPLLESVSYEILVDTDESDHRLELLHENVKKYGTVFNTVSPGTQLSGRMSRK</sequence>
<proteinExistence type="predicted"/>
<organism evidence="1 2">
    <name type="scientific">Arenimonas maotaiensis</name>
    <dbReference type="NCBI Taxonomy" id="1446479"/>
    <lineage>
        <taxon>Bacteria</taxon>
        <taxon>Pseudomonadati</taxon>
        <taxon>Pseudomonadota</taxon>
        <taxon>Gammaproteobacteria</taxon>
        <taxon>Lysobacterales</taxon>
        <taxon>Lysobacteraceae</taxon>
        <taxon>Arenimonas</taxon>
    </lineage>
</organism>
<dbReference type="PANTHER" id="PTHR35368">
    <property type="entry name" value="HYDROPEROXIDE REDUCTASE"/>
    <property type="match status" value="1"/>
</dbReference>
<protein>
    <submittedName>
        <fullName evidence="1">OsmC/Ohr family stress-inducible protein</fullName>
    </submittedName>
</protein>
<dbReference type="AlphaFoldDB" id="A0A917CST8"/>
<evidence type="ECO:0000313" key="2">
    <source>
        <dbReference type="Proteomes" id="UP000632858"/>
    </source>
</evidence>
<keyword evidence="2" id="KW-1185">Reference proteome</keyword>
<comment type="caution">
    <text evidence="1">The sequence shown here is derived from an EMBL/GenBank/DDBJ whole genome shotgun (WGS) entry which is preliminary data.</text>
</comment>
<dbReference type="Gene3D" id="3.30.300.20">
    <property type="match status" value="1"/>
</dbReference>
<dbReference type="Proteomes" id="UP000632858">
    <property type="component" value="Unassembled WGS sequence"/>
</dbReference>
<dbReference type="InterPro" id="IPR036102">
    <property type="entry name" value="OsmC/Ohrsf"/>
</dbReference>
<dbReference type="RefSeq" id="WP_188450272.1">
    <property type="nucleotide sequence ID" value="NZ_BMFO01000006.1"/>
</dbReference>
<reference evidence="1" key="2">
    <citation type="submission" date="2020-09" db="EMBL/GenBank/DDBJ databases">
        <authorList>
            <person name="Sun Q."/>
            <person name="Zhou Y."/>
        </authorList>
    </citation>
    <scope>NUCLEOTIDE SEQUENCE</scope>
    <source>
        <strain evidence="1">CGMCC 1.12726</strain>
    </source>
</reference>
<name>A0A917CST8_9GAMM</name>